<evidence type="ECO:0000313" key="3">
    <source>
        <dbReference type="EMBL" id="TCZ60834.1"/>
    </source>
</evidence>
<dbReference type="EMBL" id="SKBM01000012">
    <property type="protein sequence ID" value="TCZ60834.1"/>
    <property type="molecule type" value="Genomic_DNA"/>
</dbReference>
<dbReference type="RefSeq" id="WP_132290072.1">
    <property type="nucleotide sequence ID" value="NZ_SKBM01000012.1"/>
</dbReference>
<dbReference type="Proteomes" id="UP000295023">
    <property type="component" value="Unassembled WGS sequence"/>
</dbReference>
<dbReference type="OrthoDB" id="5295305at2"/>
<name>A0A4R4DME8_9PROT</name>
<evidence type="ECO:0000313" key="4">
    <source>
        <dbReference type="Proteomes" id="UP000295023"/>
    </source>
</evidence>
<evidence type="ECO:0000259" key="2">
    <source>
        <dbReference type="PROSITE" id="PS51186"/>
    </source>
</evidence>
<gene>
    <name evidence="3" type="ORF">EXY23_13750</name>
</gene>
<sequence length="240" mass="26336">MSDAILPGADAGGPQPGDPVDPTPRPRPERRVLAGRSVTLEPLAGEHAAALWTPAHEAPDSWAWLPFGPFRRPAAFTGLVRMMAASEGELIWVARPHGPDGEPGAPAGWLGLLDIRPADAAIELGNIWFPPGLARTRAATEAMFLLLDHAFALGYRRVAWKCNLLNLASCRAAERLGFRLEGVLRAHMIVRGRRRDTAYFGLLEHEWPERRRAILDWLRDENFSAAGQALSSLRRPSAEP</sequence>
<feature type="domain" description="N-acetyltransferase" evidence="2">
    <location>
        <begin position="38"/>
        <end position="196"/>
    </location>
</feature>
<reference evidence="3 4" key="1">
    <citation type="submission" date="2019-03" db="EMBL/GenBank/DDBJ databases">
        <title>Paracraurococcus aquatilis NE82 genome sequence.</title>
        <authorList>
            <person name="Zhao Y."/>
            <person name="Du Z."/>
        </authorList>
    </citation>
    <scope>NUCLEOTIDE SEQUENCE [LARGE SCALE GENOMIC DNA]</scope>
    <source>
        <strain evidence="3 4">NE82</strain>
    </source>
</reference>
<evidence type="ECO:0000256" key="1">
    <source>
        <dbReference type="SAM" id="MobiDB-lite"/>
    </source>
</evidence>
<dbReference type="PROSITE" id="PS51186">
    <property type="entry name" value="GNAT"/>
    <property type="match status" value="1"/>
</dbReference>
<keyword evidence="3" id="KW-0808">Transferase</keyword>
<dbReference type="InterPro" id="IPR051908">
    <property type="entry name" value="Ribosomal_N-acetyltransferase"/>
</dbReference>
<dbReference type="Gene3D" id="3.40.630.30">
    <property type="match status" value="1"/>
</dbReference>
<dbReference type="PANTHER" id="PTHR43441:SF2">
    <property type="entry name" value="FAMILY ACETYLTRANSFERASE, PUTATIVE (AFU_ORTHOLOGUE AFUA_7G00850)-RELATED"/>
    <property type="match status" value="1"/>
</dbReference>
<dbReference type="GO" id="GO:0008999">
    <property type="term" value="F:protein-N-terminal-alanine acetyltransferase activity"/>
    <property type="evidence" value="ECO:0007669"/>
    <property type="project" value="TreeGrafter"/>
</dbReference>
<dbReference type="InterPro" id="IPR000182">
    <property type="entry name" value="GNAT_dom"/>
</dbReference>
<dbReference type="InterPro" id="IPR016181">
    <property type="entry name" value="Acyl_CoA_acyltransferase"/>
</dbReference>
<comment type="caution">
    <text evidence="3">The sequence shown here is derived from an EMBL/GenBank/DDBJ whole genome shotgun (WGS) entry which is preliminary data.</text>
</comment>
<dbReference type="PANTHER" id="PTHR43441">
    <property type="entry name" value="RIBOSOMAL-PROTEIN-SERINE ACETYLTRANSFERASE"/>
    <property type="match status" value="1"/>
</dbReference>
<dbReference type="Pfam" id="PF13302">
    <property type="entry name" value="Acetyltransf_3"/>
    <property type="match status" value="1"/>
</dbReference>
<dbReference type="SUPFAM" id="SSF55729">
    <property type="entry name" value="Acyl-CoA N-acyltransferases (Nat)"/>
    <property type="match status" value="1"/>
</dbReference>
<dbReference type="AlphaFoldDB" id="A0A4R4DME8"/>
<feature type="region of interest" description="Disordered" evidence="1">
    <location>
        <begin position="1"/>
        <end position="29"/>
    </location>
</feature>
<protein>
    <submittedName>
        <fullName evidence="3">N-acetyltransferase</fullName>
    </submittedName>
</protein>
<keyword evidence="4" id="KW-1185">Reference proteome</keyword>
<proteinExistence type="predicted"/>
<dbReference type="GO" id="GO:1990189">
    <property type="term" value="F:protein N-terminal-serine acetyltransferase activity"/>
    <property type="evidence" value="ECO:0007669"/>
    <property type="project" value="TreeGrafter"/>
</dbReference>
<organism evidence="3 4">
    <name type="scientific">Roseicella aquatilis</name>
    <dbReference type="NCBI Taxonomy" id="2527868"/>
    <lineage>
        <taxon>Bacteria</taxon>
        <taxon>Pseudomonadati</taxon>
        <taxon>Pseudomonadota</taxon>
        <taxon>Alphaproteobacteria</taxon>
        <taxon>Acetobacterales</taxon>
        <taxon>Roseomonadaceae</taxon>
        <taxon>Roseicella</taxon>
    </lineage>
</organism>
<accession>A0A4R4DME8</accession>